<organism evidence="3 4">
    <name type="scientific">Phlyctema vagabunda</name>
    <dbReference type="NCBI Taxonomy" id="108571"/>
    <lineage>
        <taxon>Eukaryota</taxon>
        <taxon>Fungi</taxon>
        <taxon>Dikarya</taxon>
        <taxon>Ascomycota</taxon>
        <taxon>Pezizomycotina</taxon>
        <taxon>Leotiomycetes</taxon>
        <taxon>Helotiales</taxon>
        <taxon>Dermateaceae</taxon>
        <taxon>Phlyctema</taxon>
    </lineage>
</organism>
<dbReference type="Pfam" id="PF12716">
    <property type="entry name" value="Apq12"/>
    <property type="match status" value="1"/>
</dbReference>
<accession>A0ABR4PYU8</accession>
<proteinExistence type="predicted"/>
<evidence type="ECO:0000256" key="1">
    <source>
        <dbReference type="SAM" id="MobiDB-lite"/>
    </source>
</evidence>
<feature type="transmembrane region" description="Helical" evidence="2">
    <location>
        <begin position="56"/>
        <end position="77"/>
    </location>
</feature>
<keyword evidence="2" id="KW-1133">Transmembrane helix</keyword>
<evidence type="ECO:0000256" key="2">
    <source>
        <dbReference type="SAM" id="Phobius"/>
    </source>
</evidence>
<feature type="transmembrane region" description="Helical" evidence="2">
    <location>
        <begin position="83"/>
        <end position="105"/>
    </location>
</feature>
<keyword evidence="2" id="KW-0472">Membrane</keyword>
<gene>
    <name evidence="3" type="ORF">PVAG01_01555</name>
</gene>
<reference evidence="3 4" key="1">
    <citation type="submission" date="2024-06" db="EMBL/GenBank/DDBJ databases">
        <title>Complete genome of Phlyctema vagabunda strain 19-DSS-EL-015.</title>
        <authorList>
            <person name="Fiorenzani C."/>
        </authorList>
    </citation>
    <scope>NUCLEOTIDE SEQUENCE [LARGE SCALE GENOMIC DNA]</scope>
    <source>
        <strain evidence="3 4">19-DSS-EL-015</strain>
    </source>
</reference>
<feature type="compositionally biased region" description="Low complexity" evidence="1">
    <location>
        <begin position="139"/>
        <end position="152"/>
    </location>
</feature>
<comment type="caution">
    <text evidence="3">The sequence shown here is derived from an EMBL/GenBank/DDBJ whole genome shotgun (WGS) entry which is preliminary data.</text>
</comment>
<evidence type="ECO:0000313" key="4">
    <source>
        <dbReference type="Proteomes" id="UP001629113"/>
    </source>
</evidence>
<feature type="region of interest" description="Disordered" evidence="1">
    <location>
        <begin position="139"/>
        <end position="159"/>
    </location>
</feature>
<dbReference type="InterPro" id="IPR024316">
    <property type="entry name" value="APQ12"/>
</dbReference>
<dbReference type="EMBL" id="JBFCZG010000001">
    <property type="protein sequence ID" value="KAL3428046.1"/>
    <property type="molecule type" value="Genomic_DNA"/>
</dbReference>
<keyword evidence="4" id="KW-1185">Reference proteome</keyword>
<name>A0ABR4PYU8_9HELO</name>
<dbReference type="Proteomes" id="UP001629113">
    <property type="component" value="Unassembled WGS sequence"/>
</dbReference>
<keyword evidence="2" id="KW-0812">Transmembrane</keyword>
<sequence>MDILQDYAVQAYHLYQDMDPYLRPMTSLLSNARAQLAPVFLPLFHQAAVFTQESPAVISIGLILFLLLVAMQLINLARRILMWWTRLVMGILFWGVIGLLVLLVAQRGVGRTAADLYDWGENLCQVWWREYRRWEAHQNQNQNRGTGRGNARMAGSSWR</sequence>
<protein>
    <submittedName>
        <fullName evidence="3">Uncharacterized protein</fullName>
    </submittedName>
</protein>
<evidence type="ECO:0000313" key="3">
    <source>
        <dbReference type="EMBL" id="KAL3428046.1"/>
    </source>
</evidence>